<reference evidence="2" key="1">
    <citation type="submission" date="2016-11" db="UniProtKB">
        <authorList>
            <consortium name="WormBaseParasite"/>
        </authorList>
    </citation>
    <scope>IDENTIFICATION</scope>
</reference>
<protein>
    <submittedName>
        <fullName evidence="2">Uncharacterized protein</fullName>
    </submittedName>
</protein>
<keyword evidence="1" id="KW-1185">Reference proteome</keyword>
<dbReference type="Proteomes" id="UP000095287">
    <property type="component" value="Unplaced"/>
</dbReference>
<accession>A0A1I7ZXA4</accession>
<proteinExistence type="predicted"/>
<evidence type="ECO:0000313" key="1">
    <source>
        <dbReference type="Proteomes" id="UP000095287"/>
    </source>
</evidence>
<organism evidence="1 2">
    <name type="scientific">Steinernema glaseri</name>
    <dbReference type="NCBI Taxonomy" id="37863"/>
    <lineage>
        <taxon>Eukaryota</taxon>
        <taxon>Metazoa</taxon>
        <taxon>Ecdysozoa</taxon>
        <taxon>Nematoda</taxon>
        <taxon>Chromadorea</taxon>
        <taxon>Rhabditida</taxon>
        <taxon>Tylenchina</taxon>
        <taxon>Panagrolaimomorpha</taxon>
        <taxon>Strongyloidoidea</taxon>
        <taxon>Steinernematidae</taxon>
        <taxon>Steinernema</taxon>
    </lineage>
</organism>
<name>A0A1I7ZXA4_9BILA</name>
<dbReference type="AlphaFoldDB" id="A0A1I7ZXA4"/>
<dbReference type="WBParaSite" id="L893_g30699.t1">
    <property type="protein sequence ID" value="L893_g30699.t1"/>
    <property type="gene ID" value="L893_g30699"/>
</dbReference>
<evidence type="ECO:0000313" key="2">
    <source>
        <dbReference type="WBParaSite" id="L893_g30699.t1"/>
    </source>
</evidence>
<sequence>MAREGDELLCTYFVALNYASEEHDMGCLPSEAKERVRFGSVRKFENLRNERYKYLGFYFAWTFWKTPQNLQSCRGYMEGNGQNQSRMGTEARIFAIHHKLQ</sequence>